<evidence type="ECO:0000313" key="3">
    <source>
        <dbReference type="Proteomes" id="UP000305282"/>
    </source>
</evidence>
<dbReference type="Proteomes" id="UP000305282">
    <property type="component" value="Unassembled WGS sequence"/>
</dbReference>
<sequence>VLVTGGFDRQSLAALAAAAHAYGRVVLVRVGPRSQAATRAVDRRDSSDRARLRAASPGRVVGIGVLGGTVPTSGTRLDGTALRAAGRLTVIDVPDADALAGHWPTGERAPRWPRGTPRTGR</sequence>
<evidence type="ECO:0000256" key="1">
    <source>
        <dbReference type="SAM" id="MobiDB-lite"/>
    </source>
</evidence>
<protein>
    <submittedName>
        <fullName evidence="2">DUF58 domain-containing protein</fullName>
    </submittedName>
</protein>
<organism evidence="2 3">
    <name type="scientific">Candidatus Frankia alpina</name>
    <dbReference type="NCBI Taxonomy" id="2699483"/>
    <lineage>
        <taxon>Bacteria</taxon>
        <taxon>Bacillati</taxon>
        <taxon>Actinomycetota</taxon>
        <taxon>Actinomycetes</taxon>
        <taxon>Frankiales</taxon>
        <taxon>Frankiaceae</taxon>
        <taxon>Frankia</taxon>
    </lineage>
</organism>
<proteinExistence type="predicted"/>
<comment type="caution">
    <text evidence="2">The sequence shown here is derived from an EMBL/GenBank/DDBJ whole genome shotgun (WGS) entry which is preliminary data.</text>
</comment>
<gene>
    <name evidence="2" type="ORF">E7Y31_05045</name>
</gene>
<keyword evidence="3" id="KW-1185">Reference proteome</keyword>
<dbReference type="AlphaFoldDB" id="A0A4S5ESV0"/>
<feature type="compositionally biased region" description="Low complexity" evidence="1">
    <location>
        <begin position="112"/>
        <end position="121"/>
    </location>
</feature>
<accession>A0A4S5ESV0</accession>
<reference evidence="2 3" key="1">
    <citation type="submission" date="2019-04" db="EMBL/GenBank/DDBJ databases">
        <title>Draft genome sequences for three unisolated Alnus-infective Frankia Sp+ strains, AgTrS, AiOr and AvVan, the first sequenced Frankia strains able to sporulate in-planta.</title>
        <authorList>
            <person name="Bethencourt L."/>
            <person name="Vautrin F."/>
            <person name="Taib N."/>
            <person name="Dubost A."/>
            <person name="Castro-Garcia L."/>
            <person name="Imbaud O."/>
            <person name="Abrouk D."/>
            <person name="Fournier P."/>
            <person name="Briolay J."/>
            <person name="Nguyen A."/>
            <person name="Normand P."/>
            <person name="Fernandez M.P."/>
            <person name="Brochier-Armanet C."/>
            <person name="Herrera-Belaroussi A."/>
        </authorList>
    </citation>
    <scope>NUCLEOTIDE SEQUENCE [LARGE SCALE GENOMIC DNA]</scope>
    <source>
        <strain evidence="2 3">AvVan</strain>
    </source>
</reference>
<evidence type="ECO:0000313" key="2">
    <source>
        <dbReference type="EMBL" id="THJ75504.1"/>
    </source>
</evidence>
<feature type="non-terminal residue" evidence="2">
    <location>
        <position position="1"/>
    </location>
</feature>
<name>A0A4S5ESV0_9ACTN</name>
<dbReference type="EMBL" id="SSXH01000072">
    <property type="protein sequence ID" value="THJ75504.1"/>
    <property type="molecule type" value="Genomic_DNA"/>
</dbReference>
<feature type="region of interest" description="Disordered" evidence="1">
    <location>
        <begin position="99"/>
        <end position="121"/>
    </location>
</feature>